<gene>
    <name evidence="2" type="ORF">L873DRAFT_1803279</name>
</gene>
<evidence type="ECO:0000313" key="2">
    <source>
        <dbReference type="EMBL" id="RPB01563.1"/>
    </source>
</evidence>
<dbReference type="AlphaFoldDB" id="A0A3N4JT95"/>
<feature type="compositionally biased region" description="Polar residues" evidence="1">
    <location>
        <begin position="52"/>
        <end position="64"/>
    </location>
</feature>
<sequence>MSTLTSSCFVDGCGCSQYLPLSGHPDTCVSCNHSYDVHSKDNTHKRNDDLQIISSSSSNPRKIL</sequence>
<protein>
    <submittedName>
        <fullName evidence="2">Uncharacterized protein</fullName>
    </submittedName>
</protein>
<reference evidence="2 3" key="1">
    <citation type="journal article" date="2018" name="Nat. Ecol. Evol.">
        <title>Pezizomycetes genomes reveal the molecular basis of ectomycorrhizal truffle lifestyle.</title>
        <authorList>
            <person name="Murat C."/>
            <person name="Payen T."/>
            <person name="Noel B."/>
            <person name="Kuo A."/>
            <person name="Morin E."/>
            <person name="Chen J."/>
            <person name="Kohler A."/>
            <person name="Krizsan K."/>
            <person name="Balestrini R."/>
            <person name="Da Silva C."/>
            <person name="Montanini B."/>
            <person name="Hainaut M."/>
            <person name="Levati E."/>
            <person name="Barry K.W."/>
            <person name="Belfiori B."/>
            <person name="Cichocki N."/>
            <person name="Clum A."/>
            <person name="Dockter R.B."/>
            <person name="Fauchery L."/>
            <person name="Guy J."/>
            <person name="Iotti M."/>
            <person name="Le Tacon F."/>
            <person name="Lindquist E.A."/>
            <person name="Lipzen A."/>
            <person name="Malagnac F."/>
            <person name="Mello A."/>
            <person name="Molinier V."/>
            <person name="Miyauchi S."/>
            <person name="Poulain J."/>
            <person name="Riccioni C."/>
            <person name="Rubini A."/>
            <person name="Sitrit Y."/>
            <person name="Splivallo R."/>
            <person name="Traeger S."/>
            <person name="Wang M."/>
            <person name="Zifcakova L."/>
            <person name="Wipf D."/>
            <person name="Zambonelli A."/>
            <person name="Paolocci F."/>
            <person name="Nowrousian M."/>
            <person name="Ottonello S."/>
            <person name="Baldrian P."/>
            <person name="Spatafora J.W."/>
            <person name="Henrissat B."/>
            <person name="Nagy L.G."/>
            <person name="Aury J.M."/>
            <person name="Wincker P."/>
            <person name="Grigoriev I.V."/>
            <person name="Bonfante P."/>
            <person name="Martin F.M."/>
        </authorList>
    </citation>
    <scope>NUCLEOTIDE SEQUENCE [LARGE SCALE GENOMIC DNA]</scope>
    <source>
        <strain evidence="2 3">120613-1</strain>
    </source>
</reference>
<feature type="region of interest" description="Disordered" evidence="1">
    <location>
        <begin position="41"/>
        <end position="64"/>
    </location>
</feature>
<accession>A0A3N4JT95</accession>
<dbReference type="EMBL" id="ML120372">
    <property type="protein sequence ID" value="RPB01563.1"/>
    <property type="molecule type" value="Genomic_DNA"/>
</dbReference>
<evidence type="ECO:0000313" key="3">
    <source>
        <dbReference type="Proteomes" id="UP000276215"/>
    </source>
</evidence>
<name>A0A3N4JT95_9PEZI</name>
<dbReference type="Proteomes" id="UP000276215">
    <property type="component" value="Unassembled WGS sequence"/>
</dbReference>
<keyword evidence="3" id="KW-1185">Reference proteome</keyword>
<organism evidence="2 3">
    <name type="scientific">Choiromyces venosus 120613-1</name>
    <dbReference type="NCBI Taxonomy" id="1336337"/>
    <lineage>
        <taxon>Eukaryota</taxon>
        <taxon>Fungi</taxon>
        <taxon>Dikarya</taxon>
        <taxon>Ascomycota</taxon>
        <taxon>Pezizomycotina</taxon>
        <taxon>Pezizomycetes</taxon>
        <taxon>Pezizales</taxon>
        <taxon>Tuberaceae</taxon>
        <taxon>Choiromyces</taxon>
    </lineage>
</organism>
<proteinExistence type="predicted"/>
<evidence type="ECO:0000256" key="1">
    <source>
        <dbReference type="SAM" id="MobiDB-lite"/>
    </source>
</evidence>